<keyword evidence="2" id="KW-0732">Signal</keyword>
<dbReference type="Gene3D" id="3.20.20.370">
    <property type="entry name" value="Glycoside hydrolase/deacetylase"/>
    <property type="match status" value="1"/>
</dbReference>
<dbReference type="PANTHER" id="PTHR34216:SF3">
    <property type="entry name" value="POLY-BETA-1,6-N-ACETYL-D-GLUCOSAMINE N-DEACETYLASE"/>
    <property type="match status" value="1"/>
</dbReference>
<comment type="caution">
    <text evidence="4">The sequence shown here is derived from an EMBL/GenBank/DDBJ whole genome shotgun (WGS) entry which is preliminary data.</text>
</comment>
<organism evidence="4 5">
    <name type="scientific">Pseudolactococcus carnosus</name>
    <dbReference type="NCBI Taxonomy" id="2749961"/>
    <lineage>
        <taxon>Bacteria</taxon>
        <taxon>Bacillati</taxon>
        <taxon>Bacillota</taxon>
        <taxon>Bacilli</taxon>
        <taxon>Lactobacillales</taxon>
        <taxon>Streptococcaceae</taxon>
        <taxon>Pseudolactococcus</taxon>
    </lineage>
</organism>
<reference evidence="4 5" key="1">
    <citation type="journal article" date="2022" name="Microbiol. Res.">
        <title>Comparative genome analysis, predicted lifestyle and antimicrobial strategies of Lactococcus carnosus and Lactococcus paracarnosus isolated from meat.</title>
        <authorList>
            <person name="Werum V."/>
            <person name="Ehrmann M."/>
            <person name="Vogel R."/>
            <person name="Hilgarth M."/>
        </authorList>
    </citation>
    <scope>NUCLEOTIDE SEQUENCE [LARGE SCALE GENOMIC DNA]</scope>
    <source>
        <strain evidence="4 5">TMW22177</strain>
    </source>
</reference>
<proteinExistence type="predicted"/>
<dbReference type="CDD" id="cd10918">
    <property type="entry name" value="CE4_NodB_like_5s_6s"/>
    <property type="match status" value="1"/>
</dbReference>
<dbReference type="InterPro" id="IPR002509">
    <property type="entry name" value="NODB_dom"/>
</dbReference>
<dbReference type="InterPro" id="IPR051398">
    <property type="entry name" value="Polysacch_Deacetylase"/>
</dbReference>
<keyword evidence="5" id="KW-1185">Reference proteome</keyword>
<dbReference type="PROSITE" id="PS51677">
    <property type="entry name" value="NODB"/>
    <property type="match status" value="1"/>
</dbReference>
<sequence length="134" mass="14352">MKGSFFIITGMVGNEDKMADNGLLAIKSNPLMSLGSHTVNHPDLQYATHDTATKELTDSKAYLDKLLQQDTSVICYPSGRYNAQTPAIATAAGYKLGLTTHHGLASSTDGLLSLNRVRVAFGQTETSFMSLIGN</sequence>
<evidence type="ECO:0000259" key="3">
    <source>
        <dbReference type="PROSITE" id="PS51677"/>
    </source>
</evidence>
<dbReference type="RefSeq" id="WP_143468674.1">
    <property type="nucleotide sequence ID" value="NZ_CP017194.1"/>
</dbReference>
<name>A0ABT0ART0_9LACT</name>
<dbReference type="PANTHER" id="PTHR34216">
    <property type="match status" value="1"/>
</dbReference>
<dbReference type="Proteomes" id="UP001522450">
    <property type="component" value="Unassembled WGS sequence"/>
</dbReference>
<dbReference type="InterPro" id="IPR011330">
    <property type="entry name" value="Glyco_hydro/deAcase_b/a-brl"/>
</dbReference>
<protein>
    <submittedName>
        <fullName evidence="4">Polysaccharide deacetylase family protein</fullName>
    </submittedName>
</protein>
<evidence type="ECO:0000313" key="5">
    <source>
        <dbReference type="Proteomes" id="UP001522450"/>
    </source>
</evidence>
<dbReference type="SUPFAM" id="SSF88713">
    <property type="entry name" value="Glycoside hydrolase/deacetylase"/>
    <property type="match status" value="1"/>
</dbReference>
<evidence type="ECO:0000313" key="4">
    <source>
        <dbReference type="EMBL" id="MCJ1989416.1"/>
    </source>
</evidence>
<dbReference type="Pfam" id="PF01522">
    <property type="entry name" value="Polysacc_deac_1"/>
    <property type="match status" value="1"/>
</dbReference>
<evidence type="ECO:0000256" key="2">
    <source>
        <dbReference type="ARBA" id="ARBA00022729"/>
    </source>
</evidence>
<gene>
    <name evidence="4" type="ORF">GYN21_04205</name>
</gene>
<comment type="subcellular location">
    <subcellularLocation>
        <location evidence="1">Secreted</location>
    </subcellularLocation>
</comment>
<evidence type="ECO:0000256" key="1">
    <source>
        <dbReference type="ARBA" id="ARBA00004613"/>
    </source>
</evidence>
<accession>A0ABT0ART0</accession>
<dbReference type="GeneID" id="71636474"/>
<feature type="domain" description="NodB homology" evidence="3">
    <location>
        <begin position="1"/>
        <end position="134"/>
    </location>
</feature>
<dbReference type="EMBL" id="JAAECS010000003">
    <property type="protein sequence ID" value="MCJ1989416.1"/>
    <property type="molecule type" value="Genomic_DNA"/>
</dbReference>